<organism evidence="1 2">
    <name type="scientific">Patagioenas fasciata monilis</name>
    <dbReference type="NCBI Taxonomy" id="372326"/>
    <lineage>
        <taxon>Eukaryota</taxon>
        <taxon>Metazoa</taxon>
        <taxon>Chordata</taxon>
        <taxon>Craniata</taxon>
        <taxon>Vertebrata</taxon>
        <taxon>Euteleostomi</taxon>
        <taxon>Archelosauria</taxon>
        <taxon>Archosauria</taxon>
        <taxon>Dinosauria</taxon>
        <taxon>Saurischia</taxon>
        <taxon>Theropoda</taxon>
        <taxon>Coelurosauria</taxon>
        <taxon>Aves</taxon>
        <taxon>Neognathae</taxon>
        <taxon>Neoaves</taxon>
        <taxon>Columbimorphae</taxon>
        <taxon>Columbiformes</taxon>
        <taxon>Columbidae</taxon>
        <taxon>Patagioenas</taxon>
    </lineage>
</organism>
<gene>
    <name evidence="1" type="ORF">AV530_011434</name>
</gene>
<reference evidence="1 2" key="1">
    <citation type="submission" date="2016-02" db="EMBL/GenBank/DDBJ databases">
        <title>Band-tailed pigeon sequencing and assembly.</title>
        <authorList>
            <person name="Soares A.E."/>
            <person name="Novak B.J."/>
            <person name="Rice E.S."/>
            <person name="O'Connell B."/>
            <person name="Chang D."/>
            <person name="Weber S."/>
            <person name="Shapiro B."/>
        </authorList>
    </citation>
    <scope>NUCLEOTIDE SEQUENCE [LARGE SCALE GENOMIC DNA]</scope>
    <source>
        <strain evidence="1">BTP2013</strain>
        <tissue evidence="1">Blood</tissue>
    </source>
</reference>
<evidence type="ECO:0000313" key="1">
    <source>
        <dbReference type="EMBL" id="OPJ86292.1"/>
    </source>
</evidence>
<name>A0A1V4KPA3_PATFA</name>
<sequence>MSGDMLQRSSRTTGHISRSLNHLQTCVDLGSDQKAATLLRAGSDTEGKFIRCTWRLGKYSASFTYKLAFNYLTATNHPVPAHVLAKK</sequence>
<comment type="caution">
    <text evidence="1">The sequence shown here is derived from an EMBL/GenBank/DDBJ whole genome shotgun (WGS) entry which is preliminary data.</text>
</comment>
<keyword evidence="2" id="KW-1185">Reference proteome</keyword>
<evidence type="ECO:0000313" key="2">
    <source>
        <dbReference type="Proteomes" id="UP000190648"/>
    </source>
</evidence>
<dbReference type="Proteomes" id="UP000190648">
    <property type="component" value="Unassembled WGS sequence"/>
</dbReference>
<dbReference type="EMBL" id="LSYS01002427">
    <property type="protein sequence ID" value="OPJ86292.1"/>
    <property type="molecule type" value="Genomic_DNA"/>
</dbReference>
<protein>
    <submittedName>
        <fullName evidence="1">Uncharacterized protein</fullName>
    </submittedName>
</protein>
<proteinExistence type="predicted"/>
<dbReference type="AlphaFoldDB" id="A0A1V4KPA3"/>
<accession>A0A1V4KPA3</accession>